<dbReference type="PANTHER" id="PTHR35807">
    <property type="entry name" value="TRANSCRIPTIONAL REGULATOR REDD-RELATED"/>
    <property type="match status" value="1"/>
</dbReference>
<keyword evidence="3" id="KW-0804">Transcription</keyword>
<reference evidence="6" key="1">
    <citation type="journal article" date="2019" name="Int. J. Syst. Evol. Microbiol.">
        <title>The Global Catalogue of Microorganisms (GCM) 10K type strain sequencing project: providing services to taxonomists for standard genome sequencing and annotation.</title>
        <authorList>
            <consortium name="The Broad Institute Genomics Platform"/>
            <consortium name="The Broad Institute Genome Sequencing Center for Infectious Disease"/>
            <person name="Wu L."/>
            <person name="Ma J."/>
        </authorList>
    </citation>
    <scope>NUCLEOTIDE SEQUENCE [LARGE SCALE GENOMIC DNA]</scope>
    <source>
        <strain evidence="6">CGMCC 4.7275</strain>
    </source>
</reference>
<gene>
    <name evidence="5" type="ORF">GCM10011583_43170</name>
</gene>
<dbReference type="InterPro" id="IPR051677">
    <property type="entry name" value="AfsR-DnrI-RedD_regulator"/>
</dbReference>
<dbReference type="SUPFAM" id="SSF48452">
    <property type="entry name" value="TPR-like"/>
    <property type="match status" value="1"/>
</dbReference>
<evidence type="ECO:0000313" key="6">
    <source>
        <dbReference type="Proteomes" id="UP000660265"/>
    </source>
</evidence>
<dbReference type="CDD" id="cd15831">
    <property type="entry name" value="BTAD"/>
    <property type="match status" value="1"/>
</dbReference>
<evidence type="ECO:0000256" key="3">
    <source>
        <dbReference type="ARBA" id="ARBA00023163"/>
    </source>
</evidence>
<dbReference type="EMBL" id="BMMV01000014">
    <property type="protein sequence ID" value="GGK06849.1"/>
    <property type="molecule type" value="Genomic_DNA"/>
</dbReference>
<dbReference type="PANTHER" id="PTHR35807:SF1">
    <property type="entry name" value="TRANSCRIPTIONAL REGULATOR REDD"/>
    <property type="match status" value="1"/>
</dbReference>
<keyword evidence="6" id="KW-1185">Reference proteome</keyword>
<evidence type="ECO:0000256" key="2">
    <source>
        <dbReference type="ARBA" id="ARBA00023015"/>
    </source>
</evidence>
<sequence length="167" mass="18146">MDSSYRLGVTDGLVDAAEFDRLARAGHEALRAGRPGVAAPLLRSALGLWRGPALDGVTQQLRDAEVPQLDEARTSALESRIEAELALGEHHGLVPELTGLVARYPLRERLRAQWMTALYRCERQAEALAAYQEGRRILVEELGVDPGPALTTAHHAVLQGRLGLEAV</sequence>
<keyword evidence="1" id="KW-0902">Two-component regulatory system</keyword>
<name>A0ABQ2EFY5_9ACTN</name>
<dbReference type="Pfam" id="PF03704">
    <property type="entry name" value="BTAD"/>
    <property type="match status" value="1"/>
</dbReference>
<evidence type="ECO:0000256" key="1">
    <source>
        <dbReference type="ARBA" id="ARBA00023012"/>
    </source>
</evidence>
<dbReference type="Gene3D" id="1.25.40.10">
    <property type="entry name" value="Tetratricopeptide repeat domain"/>
    <property type="match status" value="1"/>
</dbReference>
<evidence type="ECO:0000259" key="4">
    <source>
        <dbReference type="SMART" id="SM01043"/>
    </source>
</evidence>
<feature type="domain" description="Bacterial transcriptional activator" evidence="4">
    <location>
        <begin position="14"/>
        <end position="158"/>
    </location>
</feature>
<dbReference type="RefSeq" id="WP_229701012.1">
    <property type="nucleotide sequence ID" value="NZ_BMMV01000014.1"/>
</dbReference>
<dbReference type="InterPro" id="IPR011990">
    <property type="entry name" value="TPR-like_helical_dom_sf"/>
</dbReference>
<keyword evidence="2" id="KW-0805">Transcription regulation</keyword>
<organism evidence="5 6">
    <name type="scientific">Streptomyces camponoticapitis</name>
    <dbReference type="NCBI Taxonomy" id="1616125"/>
    <lineage>
        <taxon>Bacteria</taxon>
        <taxon>Bacillati</taxon>
        <taxon>Actinomycetota</taxon>
        <taxon>Actinomycetes</taxon>
        <taxon>Kitasatosporales</taxon>
        <taxon>Streptomycetaceae</taxon>
        <taxon>Streptomyces</taxon>
    </lineage>
</organism>
<proteinExistence type="predicted"/>
<dbReference type="SMART" id="SM01043">
    <property type="entry name" value="BTAD"/>
    <property type="match status" value="1"/>
</dbReference>
<accession>A0ABQ2EFY5</accession>
<dbReference type="InterPro" id="IPR005158">
    <property type="entry name" value="BTAD"/>
</dbReference>
<dbReference type="Proteomes" id="UP000660265">
    <property type="component" value="Unassembled WGS sequence"/>
</dbReference>
<comment type="caution">
    <text evidence="5">The sequence shown here is derived from an EMBL/GenBank/DDBJ whole genome shotgun (WGS) entry which is preliminary data.</text>
</comment>
<evidence type="ECO:0000313" key="5">
    <source>
        <dbReference type="EMBL" id="GGK06849.1"/>
    </source>
</evidence>
<protein>
    <recommendedName>
        <fullName evidence="4">Bacterial transcriptional activator domain-containing protein</fullName>
    </recommendedName>
</protein>